<feature type="region of interest" description="Disordered" evidence="1">
    <location>
        <begin position="1"/>
        <end position="40"/>
    </location>
</feature>
<evidence type="ECO:0000313" key="2">
    <source>
        <dbReference type="EMBL" id="KAJ1359607.1"/>
    </source>
</evidence>
<evidence type="ECO:0000256" key="1">
    <source>
        <dbReference type="SAM" id="MobiDB-lite"/>
    </source>
</evidence>
<evidence type="ECO:0000313" key="3">
    <source>
        <dbReference type="Proteomes" id="UP001196413"/>
    </source>
</evidence>
<reference evidence="2" key="1">
    <citation type="submission" date="2021-06" db="EMBL/GenBank/DDBJ databases">
        <title>Parelaphostrongylus tenuis whole genome reference sequence.</title>
        <authorList>
            <person name="Garwood T.J."/>
            <person name="Larsen P.A."/>
            <person name="Fountain-Jones N.M."/>
            <person name="Garbe J.R."/>
            <person name="Macchietto M.G."/>
            <person name="Kania S.A."/>
            <person name="Gerhold R.W."/>
            <person name="Richards J.E."/>
            <person name="Wolf T.M."/>
        </authorList>
    </citation>
    <scope>NUCLEOTIDE SEQUENCE</scope>
    <source>
        <strain evidence="2">MNPRO001-30</strain>
        <tissue evidence="2">Meninges</tissue>
    </source>
</reference>
<accession>A0AAD5QRF0</accession>
<dbReference type="Proteomes" id="UP001196413">
    <property type="component" value="Unassembled WGS sequence"/>
</dbReference>
<dbReference type="AlphaFoldDB" id="A0AAD5QRF0"/>
<protein>
    <submittedName>
        <fullName evidence="2">Uncharacterized protein</fullName>
    </submittedName>
</protein>
<sequence>MATDMYNDMFSGGEEEHEGVEEPQEEEEQSAAEKATRFERHSCRAYREDFSS</sequence>
<comment type="caution">
    <text evidence="2">The sequence shown here is derived from an EMBL/GenBank/DDBJ whole genome shotgun (WGS) entry which is preliminary data.</text>
</comment>
<gene>
    <name evidence="2" type="ORF">KIN20_018378</name>
</gene>
<keyword evidence="3" id="KW-1185">Reference proteome</keyword>
<proteinExistence type="predicted"/>
<name>A0AAD5QRF0_PARTN</name>
<dbReference type="EMBL" id="JAHQIW010003652">
    <property type="protein sequence ID" value="KAJ1359607.1"/>
    <property type="molecule type" value="Genomic_DNA"/>
</dbReference>
<feature type="compositionally biased region" description="Acidic residues" evidence="1">
    <location>
        <begin position="13"/>
        <end position="30"/>
    </location>
</feature>
<organism evidence="2 3">
    <name type="scientific">Parelaphostrongylus tenuis</name>
    <name type="common">Meningeal worm</name>
    <dbReference type="NCBI Taxonomy" id="148309"/>
    <lineage>
        <taxon>Eukaryota</taxon>
        <taxon>Metazoa</taxon>
        <taxon>Ecdysozoa</taxon>
        <taxon>Nematoda</taxon>
        <taxon>Chromadorea</taxon>
        <taxon>Rhabditida</taxon>
        <taxon>Rhabditina</taxon>
        <taxon>Rhabditomorpha</taxon>
        <taxon>Strongyloidea</taxon>
        <taxon>Metastrongylidae</taxon>
        <taxon>Parelaphostrongylus</taxon>
    </lineage>
</organism>